<evidence type="ECO:0000256" key="3">
    <source>
        <dbReference type="ARBA" id="ARBA00022840"/>
    </source>
</evidence>
<protein>
    <submittedName>
        <fullName evidence="4">Uncharacterized protein</fullName>
    </submittedName>
</protein>
<dbReference type="GO" id="GO:0006281">
    <property type="term" value="P:DNA repair"/>
    <property type="evidence" value="ECO:0007669"/>
    <property type="project" value="TreeGrafter"/>
</dbReference>
<dbReference type="InterPro" id="IPR027417">
    <property type="entry name" value="P-loop_NTPase"/>
</dbReference>
<accession>A0A6C0HMX2</accession>
<evidence type="ECO:0000256" key="2">
    <source>
        <dbReference type="ARBA" id="ARBA00022741"/>
    </source>
</evidence>
<dbReference type="GO" id="GO:0006261">
    <property type="term" value="P:DNA-templated DNA replication"/>
    <property type="evidence" value="ECO:0007669"/>
    <property type="project" value="TreeGrafter"/>
</dbReference>
<dbReference type="SUPFAM" id="SSF52540">
    <property type="entry name" value="P-loop containing nucleoside triphosphate hydrolases"/>
    <property type="match status" value="1"/>
</dbReference>
<name>A0A6C0HMX2_9ZZZZ</name>
<dbReference type="GO" id="GO:0003689">
    <property type="term" value="F:DNA clamp loader activity"/>
    <property type="evidence" value="ECO:0007669"/>
    <property type="project" value="TreeGrafter"/>
</dbReference>
<dbReference type="EMBL" id="MN739990">
    <property type="protein sequence ID" value="QHT81744.1"/>
    <property type="molecule type" value="Genomic_DNA"/>
</dbReference>
<dbReference type="GO" id="GO:0005663">
    <property type="term" value="C:DNA replication factor C complex"/>
    <property type="evidence" value="ECO:0007669"/>
    <property type="project" value="TreeGrafter"/>
</dbReference>
<keyword evidence="2" id="KW-0547">Nucleotide-binding</keyword>
<keyword evidence="1" id="KW-0235">DNA replication</keyword>
<dbReference type="Gene3D" id="3.40.50.300">
    <property type="entry name" value="P-loop containing nucleotide triphosphate hydrolases"/>
    <property type="match status" value="1"/>
</dbReference>
<dbReference type="GO" id="GO:0005524">
    <property type="term" value="F:ATP binding"/>
    <property type="evidence" value="ECO:0007669"/>
    <property type="project" value="UniProtKB-KW"/>
</dbReference>
<proteinExistence type="predicted"/>
<organism evidence="4">
    <name type="scientific">viral metagenome</name>
    <dbReference type="NCBI Taxonomy" id="1070528"/>
    <lineage>
        <taxon>unclassified sequences</taxon>
        <taxon>metagenomes</taxon>
        <taxon>organismal metagenomes</taxon>
    </lineage>
</organism>
<dbReference type="PANTHER" id="PTHR11669">
    <property type="entry name" value="REPLICATION FACTOR C / DNA POLYMERASE III GAMMA-TAU SUBUNIT"/>
    <property type="match status" value="1"/>
</dbReference>
<evidence type="ECO:0000256" key="1">
    <source>
        <dbReference type="ARBA" id="ARBA00022705"/>
    </source>
</evidence>
<reference evidence="4" key="1">
    <citation type="journal article" date="2020" name="Nature">
        <title>Giant virus diversity and host interactions through global metagenomics.</title>
        <authorList>
            <person name="Schulz F."/>
            <person name="Roux S."/>
            <person name="Paez-Espino D."/>
            <person name="Jungbluth S."/>
            <person name="Walsh D.A."/>
            <person name="Denef V.J."/>
            <person name="McMahon K.D."/>
            <person name="Konstantinidis K.T."/>
            <person name="Eloe-Fadrosh E.A."/>
            <person name="Kyrpides N.C."/>
            <person name="Woyke T."/>
        </authorList>
    </citation>
    <scope>NUCLEOTIDE SEQUENCE</scope>
    <source>
        <strain evidence="4">GVMAG-M-3300023184-13</strain>
    </source>
</reference>
<evidence type="ECO:0000313" key="4">
    <source>
        <dbReference type="EMBL" id="QHT81744.1"/>
    </source>
</evidence>
<dbReference type="PANTHER" id="PTHR11669:SF20">
    <property type="entry name" value="REPLICATION FACTOR C SUBUNIT 4"/>
    <property type="match status" value="1"/>
</dbReference>
<dbReference type="AlphaFoldDB" id="A0A6C0HMX2"/>
<dbReference type="InterPro" id="IPR050238">
    <property type="entry name" value="DNA_Rep/Repair_Clamp_Loader"/>
</dbReference>
<keyword evidence="3" id="KW-0067">ATP-binding</keyword>
<sequence length="397" mass="46309">MSDDFLALFDGCNNISAPASTFDITPNIDFQLINQQLLLDTHILKDSYLFATVDYLAQLKLLAYANFDMPLIIYGQPGTGKLTSLLTMIKYVPEYLQDYKQDAKLNTIYHFKIYNNDWYKLLYLDNVYYLNLNLFLNNTEKLEYLKYIYKISKTQSFDAKRKIFIVKHLDDCTQNIQKYMAFILDHIGAFSSFILIVKSPFNLPHKVKSTCLKLHYPHLNNEEFTSKYVYYMQHMHSTHTASHPVTHTPAQLKLLKGNAIYNIYKNNNYKIGNTLAQIQYINASGRLTAEYLKVKENTESLMQTIVNTFFKKYIVLSTLERLLELRKFIYTLLSINLSTIDFVTLICVKLINSKISLSSKLKILERGCYYTCIYKNANKLVIPFEALLFDIIKIVYC</sequence>